<dbReference type="SUPFAM" id="SSF51735">
    <property type="entry name" value="NAD(P)-binding Rossmann-fold domains"/>
    <property type="match status" value="1"/>
</dbReference>
<proteinExistence type="inferred from homology"/>
<name>A0A402C2R1_RHOWR</name>
<accession>A0A402C2R1</accession>
<evidence type="ECO:0000313" key="3">
    <source>
        <dbReference type="EMBL" id="GCE37870.1"/>
    </source>
</evidence>
<dbReference type="GO" id="GO:0008202">
    <property type="term" value="P:steroid metabolic process"/>
    <property type="evidence" value="ECO:0007669"/>
    <property type="project" value="TreeGrafter"/>
</dbReference>
<dbReference type="PANTHER" id="PTHR43313:SF1">
    <property type="entry name" value="3BETA-HYDROXYSTEROID DEHYDROGENASE DHS-16"/>
    <property type="match status" value="1"/>
</dbReference>
<gene>
    <name evidence="3" type="ORF">Rhow_000754</name>
</gene>
<comment type="similarity">
    <text evidence="1 2">Belongs to the short-chain dehydrogenases/reductases (SDR) family.</text>
</comment>
<dbReference type="InterPro" id="IPR002347">
    <property type="entry name" value="SDR_fam"/>
</dbReference>
<comment type="caution">
    <text evidence="3">The sequence shown here is derived from an EMBL/GenBank/DDBJ whole genome shotgun (WGS) entry which is preliminary data.</text>
</comment>
<dbReference type="PRINTS" id="PR00081">
    <property type="entry name" value="GDHRDH"/>
</dbReference>
<protein>
    <submittedName>
        <fullName evidence="3">Lead, cadmium, zinc and mercury transporting ATPase</fullName>
    </submittedName>
</protein>
<reference evidence="3 4" key="1">
    <citation type="submission" date="2018-11" db="EMBL/GenBank/DDBJ databases">
        <title>Microbial catabolism of amino acid.</title>
        <authorList>
            <person name="Hibi M."/>
            <person name="Ogawa J."/>
        </authorList>
    </citation>
    <scope>NUCLEOTIDE SEQUENCE [LARGE SCALE GENOMIC DNA]</scope>
    <source>
        <strain evidence="3 4">C31-06</strain>
    </source>
</reference>
<dbReference type="Pfam" id="PF00106">
    <property type="entry name" value="adh_short"/>
    <property type="match status" value="1"/>
</dbReference>
<dbReference type="Proteomes" id="UP000287519">
    <property type="component" value="Unassembled WGS sequence"/>
</dbReference>
<dbReference type="Gene3D" id="3.40.50.720">
    <property type="entry name" value="NAD(P)-binding Rossmann-like Domain"/>
    <property type="match status" value="1"/>
</dbReference>
<evidence type="ECO:0000256" key="1">
    <source>
        <dbReference type="ARBA" id="ARBA00006484"/>
    </source>
</evidence>
<dbReference type="EMBL" id="BHYM01000013">
    <property type="protein sequence ID" value="GCE37870.1"/>
    <property type="molecule type" value="Genomic_DNA"/>
</dbReference>
<keyword evidence="4" id="KW-1185">Reference proteome</keyword>
<dbReference type="GO" id="GO:0016491">
    <property type="term" value="F:oxidoreductase activity"/>
    <property type="evidence" value="ECO:0007669"/>
    <property type="project" value="TreeGrafter"/>
</dbReference>
<organism evidence="3 4">
    <name type="scientific">Rhodococcus wratislaviensis</name>
    <name type="common">Tsukamurella wratislaviensis</name>
    <dbReference type="NCBI Taxonomy" id="44752"/>
    <lineage>
        <taxon>Bacteria</taxon>
        <taxon>Bacillati</taxon>
        <taxon>Actinomycetota</taxon>
        <taxon>Actinomycetes</taxon>
        <taxon>Mycobacteriales</taxon>
        <taxon>Nocardiaceae</taxon>
        <taxon>Rhodococcus</taxon>
    </lineage>
</organism>
<sequence>MGIEPVILDITVPEHIDALAKRIADDPKKRKLRAVVNNAGIAVNAPVETLPLDQWRLQFDVNLFGHIAVTQAMLPFLHQSRGRIVNISSVGGKVAMGTYGAYSGTKFALEAISDSLRRELAPHDIQVVVVEPGGVQTEMTPHGIERARAFVDEMTPAQRQRYGGLMQAVINQSAEFTKKGLSAEQAALVIAKAVTARKPRTRYTIGRDAALLTRLARILPDRTLDRVAAANLRAHFPKEHPA</sequence>
<evidence type="ECO:0000313" key="4">
    <source>
        <dbReference type="Proteomes" id="UP000287519"/>
    </source>
</evidence>
<dbReference type="PROSITE" id="PS00061">
    <property type="entry name" value="ADH_SHORT"/>
    <property type="match status" value="1"/>
</dbReference>
<dbReference type="PRINTS" id="PR00080">
    <property type="entry name" value="SDRFAMILY"/>
</dbReference>
<dbReference type="InterPro" id="IPR020904">
    <property type="entry name" value="Sc_DH/Rdtase_CS"/>
</dbReference>
<dbReference type="AlphaFoldDB" id="A0A402C2R1"/>
<evidence type="ECO:0000256" key="2">
    <source>
        <dbReference type="RuleBase" id="RU000363"/>
    </source>
</evidence>
<dbReference type="InterPro" id="IPR036291">
    <property type="entry name" value="NAD(P)-bd_dom_sf"/>
</dbReference>
<dbReference type="PANTHER" id="PTHR43313">
    <property type="entry name" value="SHORT-CHAIN DEHYDROGENASE/REDUCTASE FAMILY 9C"/>
    <property type="match status" value="1"/>
</dbReference>